<dbReference type="SUPFAM" id="SSF49265">
    <property type="entry name" value="Fibronectin type III"/>
    <property type="match status" value="1"/>
</dbReference>
<organism evidence="3 4">
    <name type="scientific">Scyliorhinus torazame</name>
    <name type="common">Cloudy catshark</name>
    <name type="synonym">Catulus torazame</name>
    <dbReference type="NCBI Taxonomy" id="75743"/>
    <lineage>
        <taxon>Eukaryota</taxon>
        <taxon>Metazoa</taxon>
        <taxon>Chordata</taxon>
        <taxon>Craniata</taxon>
        <taxon>Vertebrata</taxon>
        <taxon>Chondrichthyes</taxon>
        <taxon>Elasmobranchii</taxon>
        <taxon>Galeomorphii</taxon>
        <taxon>Galeoidea</taxon>
        <taxon>Carcharhiniformes</taxon>
        <taxon>Scyliorhinidae</taxon>
        <taxon>Scyliorhinus</taxon>
    </lineage>
</organism>
<feature type="domain" description="SNTX thioredoxin-like" evidence="2">
    <location>
        <begin position="9"/>
        <end position="80"/>
    </location>
</feature>
<dbReference type="OrthoDB" id="5985551at2759"/>
<dbReference type="Pfam" id="PF18078">
    <property type="entry name" value="Thioredoxin_11"/>
    <property type="match status" value="1"/>
</dbReference>
<reference evidence="3 4" key="1">
    <citation type="journal article" date="2018" name="Nat. Ecol. Evol.">
        <title>Shark genomes provide insights into elasmobranch evolution and the origin of vertebrates.</title>
        <authorList>
            <person name="Hara Y"/>
            <person name="Yamaguchi K"/>
            <person name="Onimaru K"/>
            <person name="Kadota M"/>
            <person name="Koyanagi M"/>
            <person name="Keeley SD"/>
            <person name="Tatsumi K"/>
            <person name="Tanaka K"/>
            <person name="Motone F"/>
            <person name="Kageyama Y"/>
            <person name="Nozu R"/>
            <person name="Adachi N"/>
            <person name="Nishimura O"/>
            <person name="Nakagawa R"/>
            <person name="Tanegashima C"/>
            <person name="Kiyatake I"/>
            <person name="Matsumoto R"/>
            <person name="Murakumo K"/>
            <person name="Nishida K"/>
            <person name="Terakita A"/>
            <person name="Kuratani S"/>
            <person name="Sato K"/>
            <person name="Hyodo S Kuraku.S."/>
        </authorList>
    </citation>
    <scope>NUCLEOTIDE SEQUENCE [LARGE SCALE GENOMIC DNA]</scope>
</reference>
<dbReference type="STRING" id="75743.A0A401P1X2"/>
<comment type="caution">
    <text evidence="3">The sequence shown here is derived from an EMBL/GenBank/DDBJ whole genome shotgun (WGS) entry which is preliminary data.</text>
</comment>
<protein>
    <recommendedName>
        <fullName evidence="2">SNTX thioredoxin-like domain-containing protein</fullName>
    </recommendedName>
</protein>
<feature type="region of interest" description="Disordered" evidence="1">
    <location>
        <begin position="123"/>
        <end position="143"/>
    </location>
</feature>
<evidence type="ECO:0000256" key="1">
    <source>
        <dbReference type="SAM" id="MobiDB-lite"/>
    </source>
</evidence>
<keyword evidence="4" id="KW-1185">Reference proteome</keyword>
<sequence>MENPPQAQEIKEEKSKPWFNMPSQWKQIRELVRRFTGFANVNKDYKKTKFIVASVPSQACEGATIHLYEDGAEIPGEFHPPSKPAQPVVSEVTHESVTLDLQSPLCNAGEILRFRVDYKTAQQEEWTSEETPGNAANKRESDFQSTQFGEIKNPFHSSKWKEGAALGEEVYRKLKEWISLRWAVSATLLMIASKLDEIKHTSSTTCVVGSSMAVPGTLSVFGALAAIVLTGCFATPLVVAAAAGTTAALSGSATAGIAKLVNNYQSSNQMSEAKKVIESDALGVEEIHQLLDLLHILHKAIKIYLGRDSFQLCYDGCCHDYGAEI</sequence>
<evidence type="ECO:0000259" key="2">
    <source>
        <dbReference type="Pfam" id="PF18078"/>
    </source>
</evidence>
<dbReference type="InterPro" id="IPR052090">
    <property type="entry name" value="Cytolytic_pore-forming_toxin"/>
</dbReference>
<dbReference type="InterPro" id="IPR036116">
    <property type="entry name" value="FN3_sf"/>
</dbReference>
<dbReference type="PANTHER" id="PTHR31594">
    <property type="entry name" value="AIG1-TYPE G DOMAIN-CONTAINING PROTEIN"/>
    <property type="match status" value="1"/>
</dbReference>
<dbReference type="InterPro" id="IPR013783">
    <property type="entry name" value="Ig-like_fold"/>
</dbReference>
<dbReference type="InterPro" id="IPR003961">
    <property type="entry name" value="FN3_dom"/>
</dbReference>
<dbReference type="AlphaFoldDB" id="A0A401P1X2"/>
<dbReference type="InterPro" id="IPR040581">
    <property type="entry name" value="Thioredoxin_11"/>
</dbReference>
<gene>
    <name evidence="3" type="ORF">scyTo_0015089</name>
</gene>
<dbReference type="Gene3D" id="2.60.40.10">
    <property type="entry name" value="Immunoglobulins"/>
    <property type="match status" value="1"/>
</dbReference>
<name>A0A401P1X2_SCYTO</name>
<evidence type="ECO:0000313" key="3">
    <source>
        <dbReference type="EMBL" id="GCB67135.1"/>
    </source>
</evidence>
<dbReference type="PANTHER" id="PTHR31594:SF16">
    <property type="entry name" value="SI:CH211-281L24.3"/>
    <property type="match status" value="1"/>
</dbReference>
<dbReference type="Proteomes" id="UP000288216">
    <property type="component" value="Unassembled WGS sequence"/>
</dbReference>
<evidence type="ECO:0000313" key="4">
    <source>
        <dbReference type="Proteomes" id="UP000288216"/>
    </source>
</evidence>
<dbReference type="CDD" id="cd00063">
    <property type="entry name" value="FN3"/>
    <property type="match status" value="1"/>
</dbReference>
<accession>A0A401P1X2</accession>
<proteinExistence type="predicted"/>
<dbReference type="EMBL" id="BFAA01008383">
    <property type="protein sequence ID" value="GCB67135.1"/>
    <property type="molecule type" value="Genomic_DNA"/>
</dbReference>